<feature type="compositionally biased region" description="Polar residues" evidence="1">
    <location>
        <begin position="239"/>
        <end position="251"/>
    </location>
</feature>
<proteinExistence type="predicted"/>
<dbReference type="STRING" id="379508.A5E0N6"/>
<feature type="compositionally biased region" description="Polar residues" evidence="1">
    <location>
        <begin position="158"/>
        <end position="184"/>
    </location>
</feature>
<feature type="compositionally biased region" description="Polar residues" evidence="1">
    <location>
        <begin position="715"/>
        <end position="774"/>
    </location>
</feature>
<feature type="compositionally biased region" description="Basic and acidic residues" evidence="1">
    <location>
        <begin position="434"/>
        <end position="445"/>
    </location>
</feature>
<feature type="compositionally biased region" description="Low complexity" evidence="1">
    <location>
        <begin position="506"/>
        <end position="529"/>
    </location>
</feature>
<feature type="compositionally biased region" description="Polar residues" evidence="1">
    <location>
        <begin position="116"/>
        <end position="136"/>
    </location>
</feature>
<dbReference type="VEuPathDB" id="FungiDB:LELG_03173"/>
<protein>
    <submittedName>
        <fullName evidence="2">Uncharacterized protein</fullName>
    </submittedName>
</protein>
<feature type="compositionally biased region" description="Polar residues" evidence="1">
    <location>
        <begin position="484"/>
        <end position="500"/>
    </location>
</feature>
<gene>
    <name evidence="2" type="ORF">LELG_03173</name>
</gene>
<feature type="region of interest" description="Disordered" evidence="1">
    <location>
        <begin position="156"/>
        <end position="259"/>
    </location>
</feature>
<name>A5E0N6_LODEL</name>
<feature type="region of interest" description="Disordered" evidence="1">
    <location>
        <begin position="805"/>
        <end position="923"/>
    </location>
</feature>
<feature type="compositionally biased region" description="Acidic residues" evidence="1">
    <location>
        <begin position="809"/>
        <end position="831"/>
    </location>
</feature>
<organism evidence="2 3">
    <name type="scientific">Lodderomyces elongisporus (strain ATCC 11503 / CBS 2605 / JCM 1781 / NBRC 1676 / NRRL YB-4239)</name>
    <name type="common">Yeast</name>
    <name type="synonym">Saccharomyces elongisporus</name>
    <dbReference type="NCBI Taxonomy" id="379508"/>
    <lineage>
        <taxon>Eukaryota</taxon>
        <taxon>Fungi</taxon>
        <taxon>Dikarya</taxon>
        <taxon>Ascomycota</taxon>
        <taxon>Saccharomycotina</taxon>
        <taxon>Pichiomycetes</taxon>
        <taxon>Debaryomycetaceae</taxon>
        <taxon>Candida/Lodderomyces clade</taxon>
        <taxon>Lodderomyces</taxon>
    </lineage>
</organism>
<dbReference type="eggNOG" id="ENOG502SXPJ">
    <property type="taxonomic scope" value="Eukaryota"/>
</dbReference>
<dbReference type="AlphaFoldDB" id="A5E0N6"/>
<feature type="compositionally biased region" description="Low complexity" evidence="1">
    <location>
        <begin position="781"/>
        <end position="792"/>
    </location>
</feature>
<evidence type="ECO:0000313" key="3">
    <source>
        <dbReference type="Proteomes" id="UP000001996"/>
    </source>
</evidence>
<dbReference type="EMBL" id="CH981527">
    <property type="protein sequence ID" value="EDK44994.1"/>
    <property type="molecule type" value="Genomic_DNA"/>
</dbReference>
<feature type="compositionally biased region" description="Low complexity" evidence="1">
    <location>
        <begin position="54"/>
        <end position="88"/>
    </location>
</feature>
<dbReference type="Proteomes" id="UP000001996">
    <property type="component" value="Unassembled WGS sequence"/>
</dbReference>
<feature type="region of interest" description="Disordered" evidence="1">
    <location>
        <begin position="703"/>
        <end position="793"/>
    </location>
</feature>
<feature type="compositionally biased region" description="Basic and acidic residues" evidence="1">
    <location>
        <begin position="219"/>
        <end position="233"/>
    </location>
</feature>
<feature type="compositionally biased region" description="Polar residues" evidence="1">
    <location>
        <begin position="279"/>
        <end position="299"/>
    </location>
</feature>
<dbReference type="InParanoid" id="A5E0N6"/>
<sequence>MTEKKRFPKLSSIFSHTHDVPIEKKLHAQSRSQSQSQSLSTPSRTSGGVGVGASVGSSSNRSNSHNINNTNNTNTNIKNNSSSGITSTKLNHQLPLHNLYHHPGPSSLATRPLSKPQLSNVPSNTQLRNQNVDPVRTLNQQQSLGNSRMEIPLRAPSQEPSQVHSSAFNPQIPNVSQTSQYQGFNNHYQNSSSNDNSNSSLNTTPLRVRNAEFSTRTDPYGKSERVASNHDTNHLTPILTANTTMTSPTSNRLRRKPPSDLEEFNFLTKSLSPSSKLSDGTSIPESSKHTSQGTRSEVNETTLTDLENEIDNFLQLESSNTDGSSVYAHSDRRSSELPSLNGHESEHAQKVADPFNNFMGGGRDYGALETAPLNYQRTSAGASVPGLASGKASGIAASSTPYPLTSFLDTYSESVTPTDSVENSPQMLQRYRLESPEQNHSRTEAAFRSQANVTNASNAVNDSSSSSKSSMSLLSPTKIMRSQDLPSSTSMIPQTSSQTIPALPIQPTRSSYSRTSSSSRTQQSNRASSLIQANQSLPPAERTTSLQSTVPSLYQSSESLVQYPFNNTRTNSIGRQTSQTAFHRASSSLGSIRSANSYRNVNLAQLKRTISLKPGEGERSNYVLTIRRSGGTAFNEAGPSKWKLPVGILPIDKAATKENSNGKYKKLAGNSSITRKKSSGVELKHGHLKPRLLATEIDEGDNFTSLSVPKPPAPTFNSSSANTLKNVSSHTSLSAKASRGNSLKRTTTDVSLLTGDTQSLASTKSSSTKGPTETSLKRSDSAASSSSSGSLSNRITGYYQHRAYKYGDDYDDDDDDDDDDNDDNDDYDDANEFGVFEDGFDIKNNYNGNKRNYKNNKVKNNDDDDDDNATETILDGEDQKNARTAMFDFSSDGHESKTGLGIRTSEEEKPTRLVLANPDSDSD</sequence>
<dbReference type="KEGG" id="lel:PVL30_002669"/>
<feature type="compositionally biased region" description="Polar residues" evidence="1">
    <location>
        <begin position="449"/>
        <end position="462"/>
    </location>
</feature>
<evidence type="ECO:0000256" key="1">
    <source>
        <dbReference type="SAM" id="MobiDB-lite"/>
    </source>
</evidence>
<accession>A5E0N6</accession>
<evidence type="ECO:0000313" key="2">
    <source>
        <dbReference type="EMBL" id="EDK44994.1"/>
    </source>
</evidence>
<dbReference type="OrthoDB" id="4026687at2759"/>
<feature type="region of interest" description="Disordered" evidence="1">
    <location>
        <begin position="317"/>
        <end position="356"/>
    </location>
</feature>
<reference evidence="2 3" key="1">
    <citation type="journal article" date="2009" name="Nature">
        <title>Evolution of pathogenicity and sexual reproduction in eight Candida genomes.</title>
        <authorList>
            <person name="Butler G."/>
            <person name="Rasmussen M.D."/>
            <person name="Lin M.F."/>
            <person name="Santos M.A."/>
            <person name="Sakthikumar S."/>
            <person name="Munro C.A."/>
            <person name="Rheinbay E."/>
            <person name="Grabherr M."/>
            <person name="Forche A."/>
            <person name="Reedy J.L."/>
            <person name="Agrafioti I."/>
            <person name="Arnaud M.B."/>
            <person name="Bates S."/>
            <person name="Brown A.J."/>
            <person name="Brunke S."/>
            <person name="Costanzo M.C."/>
            <person name="Fitzpatrick D.A."/>
            <person name="de Groot P.W."/>
            <person name="Harris D."/>
            <person name="Hoyer L.L."/>
            <person name="Hube B."/>
            <person name="Klis F.M."/>
            <person name="Kodira C."/>
            <person name="Lennard N."/>
            <person name="Logue M.E."/>
            <person name="Martin R."/>
            <person name="Neiman A.M."/>
            <person name="Nikolaou E."/>
            <person name="Quail M.A."/>
            <person name="Quinn J."/>
            <person name="Santos M.C."/>
            <person name="Schmitzberger F.F."/>
            <person name="Sherlock G."/>
            <person name="Shah P."/>
            <person name="Silverstein K.A."/>
            <person name="Skrzypek M.S."/>
            <person name="Soll D."/>
            <person name="Staggs R."/>
            <person name="Stansfield I."/>
            <person name="Stumpf M.P."/>
            <person name="Sudbery P.E."/>
            <person name="Srikantha T."/>
            <person name="Zeng Q."/>
            <person name="Berman J."/>
            <person name="Berriman M."/>
            <person name="Heitman J."/>
            <person name="Gow N.A."/>
            <person name="Lorenz M.C."/>
            <person name="Birren B.W."/>
            <person name="Kellis M."/>
            <person name="Cuomo C.A."/>
        </authorList>
    </citation>
    <scope>NUCLEOTIDE SEQUENCE [LARGE SCALE GENOMIC DNA]</scope>
    <source>
        <strain evidence="3">ATCC 11503 / BCRC 21390 / CBS 2605 / JCM 1781 / NBRC 1676 / NRRL YB-4239</strain>
    </source>
</reference>
<feature type="compositionally biased region" description="Basic and acidic residues" evidence="1">
    <location>
        <begin position="16"/>
        <end position="26"/>
    </location>
</feature>
<keyword evidence="3" id="KW-1185">Reference proteome</keyword>
<feature type="region of interest" description="Disordered" evidence="1">
    <location>
        <begin position="1"/>
        <end position="136"/>
    </location>
</feature>
<feature type="compositionally biased region" description="Polar residues" evidence="1">
    <location>
        <begin position="530"/>
        <end position="551"/>
    </location>
</feature>
<feature type="region of interest" description="Disordered" evidence="1">
    <location>
        <begin position="271"/>
        <end position="299"/>
    </location>
</feature>
<dbReference type="GeneID" id="5232475"/>
<feature type="compositionally biased region" description="Low complexity" evidence="1">
    <location>
        <begin position="185"/>
        <end position="202"/>
    </location>
</feature>
<feature type="region of interest" description="Disordered" evidence="1">
    <location>
        <begin position="434"/>
        <end position="551"/>
    </location>
</feature>
<dbReference type="HOGENOM" id="CLU_316180_0_0_1"/>
<feature type="compositionally biased region" description="Low complexity" evidence="1">
    <location>
        <begin position="29"/>
        <end position="46"/>
    </location>
</feature>
<feature type="compositionally biased region" description="Low complexity" evidence="1">
    <location>
        <begin position="463"/>
        <end position="475"/>
    </location>
</feature>